<name>A0A0F8X951_9ZZZZ</name>
<organism evidence="1">
    <name type="scientific">marine sediment metagenome</name>
    <dbReference type="NCBI Taxonomy" id="412755"/>
    <lineage>
        <taxon>unclassified sequences</taxon>
        <taxon>metagenomes</taxon>
        <taxon>ecological metagenomes</taxon>
    </lineage>
</organism>
<dbReference type="AlphaFoldDB" id="A0A0F8X951"/>
<evidence type="ECO:0000313" key="1">
    <source>
        <dbReference type="EMBL" id="KKK57490.1"/>
    </source>
</evidence>
<accession>A0A0F8X951</accession>
<protein>
    <submittedName>
        <fullName evidence="1">Uncharacterized protein</fullName>
    </submittedName>
</protein>
<gene>
    <name evidence="1" type="ORF">LCGC14_3053940</name>
</gene>
<sequence>MEFKSNTYGDIYGPAMELTTKEEADDWWESAVENMVSRCDKSREEAEDMVRQSLGYWTGYYDTATAQRVFELFAHRNVSHPIFGKRADVTPEEAFNAGFELARRAPRDGERETCN</sequence>
<proteinExistence type="predicted"/>
<dbReference type="EMBL" id="LAZR01064453">
    <property type="protein sequence ID" value="KKK57490.1"/>
    <property type="molecule type" value="Genomic_DNA"/>
</dbReference>
<reference evidence="1" key="1">
    <citation type="journal article" date="2015" name="Nature">
        <title>Complex archaea that bridge the gap between prokaryotes and eukaryotes.</title>
        <authorList>
            <person name="Spang A."/>
            <person name="Saw J.H."/>
            <person name="Jorgensen S.L."/>
            <person name="Zaremba-Niedzwiedzka K."/>
            <person name="Martijn J."/>
            <person name="Lind A.E."/>
            <person name="van Eijk R."/>
            <person name="Schleper C."/>
            <person name="Guy L."/>
            <person name="Ettema T.J."/>
        </authorList>
    </citation>
    <scope>NUCLEOTIDE SEQUENCE</scope>
</reference>
<comment type="caution">
    <text evidence="1">The sequence shown here is derived from an EMBL/GenBank/DDBJ whole genome shotgun (WGS) entry which is preliminary data.</text>
</comment>